<sequence>MASGMAEGLHANSSDANDASQPTKSEFETLTTEKERFGDNGRLHSSDNPPVPEEKHEVHQDGMKNLEALAEEPALDVLENGVKRGMELLDKIKFAINSVVSTNDTPAASWVKNNRIFKILPRRPRQSSAW</sequence>
<organism evidence="1 2">
    <name type="scientific">Colletotrichum truncatum</name>
    <name type="common">Anthracnose fungus</name>
    <name type="synonym">Colletotrichum capsici</name>
    <dbReference type="NCBI Taxonomy" id="5467"/>
    <lineage>
        <taxon>Eukaryota</taxon>
        <taxon>Fungi</taxon>
        <taxon>Dikarya</taxon>
        <taxon>Ascomycota</taxon>
        <taxon>Pezizomycotina</taxon>
        <taxon>Sordariomycetes</taxon>
        <taxon>Hypocreomycetidae</taxon>
        <taxon>Glomerellales</taxon>
        <taxon>Glomerellaceae</taxon>
        <taxon>Colletotrichum</taxon>
        <taxon>Colletotrichum truncatum species complex</taxon>
    </lineage>
</organism>
<evidence type="ECO:0000313" key="2">
    <source>
        <dbReference type="Proteomes" id="UP000805649"/>
    </source>
</evidence>
<accession>A0ACC3ZKZ4</accession>
<comment type="caution">
    <text evidence="1">The sequence shown here is derived from an EMBL/GenBank/DDBJ whole genome shotgun (WGS) entry which is preliminary data.</text>
</comment>
<dbReference type="Proteomes" id="UP000805649">
    <property type="component" value="Unassembled WGS sequence"/>
</dbReference>
<evidence type="ECO:0000313" key="1">
    <source>
        <dbReference type="EMBL" id="KAL0944780.1"/>
    </source>
</evidence>
<dbReference type="EMBL" id="VUJX02000001">
    <property type="protein sequence ID" value="KAL0944780.1"/>
    <property type="molecule type" value="Genomic_DNA"/>
</dbReference>
<name>A0ACC3ZKZ4_COLTU</name>
<protein>
    <submittedName>
        <fullName evidence="1">Uncharacterized protein</fullName>
    </submittedName>
</protein>
<proteinExistence type="predicted"/>
<gene>
    <name evidence="1" type="ORF">CTRU02_202667</name>
</gene>
<reference evidence="1 2" key="1">
    <citation type="journal article" date="2020" name="Phytopathology">
        <title>Genome Sequence Resources of Colletotrichum truncatum, C. plurivorum, C. musicola, and C. sojae: Four Species Pathogenic to Soybean (Glycine max).</title>
        <authorList>
            <person name="Rogerio F."/>
            <person name="Boufleur T.R."/>
            <person name="Ciampi-Guillardi M."/>
            <person name="Sukno S.A."/>
            <person name="Thon M.R."/>
            <person name="Massola Junior N.S."/>
            <person name="Baroncelli R."/>
        </authorList>
    </citation>
    <scope>NUCLEOTIDE SEQUENCE [LARGE SCALE GENOMIC DNA]</scope>
    <source>
        <strain evidence="1 2">CMES1059</strain>
    </source>
</reference>
<keyword evidence="2" id="KW-1185">Reference proteome</keyword>